<evidence type="ECO:0000313" key="6">
    <source>
        <dbReference type="EMBL" id="WCG22458.1"/>
    </source>
</evidence>
<dbReference type="InterPro" id="IPR014001">
    <property type="entry name" value="Helicase_ATP-bd"/>
</dbReference>
<keyword evidence="6" id="KW-0378">Hydrolase</keyword>
<dbReference type="InterPro" id="IPR006935">
    <property type="entry name" value="Helicase/UvrB_N"/>
</dbReference>
<dbReference type="GO" id="GO:0005524">
    <property type="term" value="F:ATP binding"/>
    <property type="evidence" value="ECO:0007669"/>
    <property type="project" value="UniProtKB-KW"/>
</dbReference>
<dbReference type="PANTHER" id="PTHR30580:SF1">
    <property type="entry name" value="COMF OPERON PROTEIN 1"/>
    <property type="match status" value="1"/>
</dbReference>
<dbReference type="GO" id="GO:0043138">
    <property type="term" value="F:3'-5' DNA helicase activity"/>
    <property type="evidence" value="ECO:0007669"/>
    <property type="project" value="TreeGrafter"/>
</dbReference>
<dbReference type="SMART" id="SM00490">
    <property type="entry name" value="HELICc"/>
    <property type="match status" value="1"/>
</dbReference>
<feature type="domain" description="Helicase ATP-binding" evidence="4">
    <location>
        <begin position="113"/>
        <end position="265"/>
    </location>
</feature>
<dbReference type="Proteomes" id="UP001179600">
    <property type="component" value="Chromosome"/>
</dbReference>
<keyword evidence="6" id="KW-0347">Helicase</keyword>
<dbReference type="PANTHER" id="PTHR30580">
    <property type="entry name" value="PRIMOSOMAL PROTEIN N"/>
    <property type="match status" value="1"/>
</dbReference>
<reference evidence="6" key="1">
    <citation type="submission" date="2023-01" db="EMBL/GenBank/DDBJ databases">
        <title>Oxazolidinone resistance genes in florfenicol resistant enterococci from beef cattle and veal calves at slaughter.</title>
        <authorList>
            <person name="Biggel M."/>
        </authorList>
    </citation>
    <scope>NUCLEOTIDE SEQUENCE</scope>
    <source>
        <strain evidence="6">K204-1</strain>
    </source>
</reference>
<dbReference type="SUPFAM" id="SSF52540">
    <property type="entry name" value="P-loop containing nucleoside triphosphate hydrolases"/>
    <property type="match status" value="1"/>
</dbReference>
<dbReference type="InterPro" id="IPR027417">
    <property type="entry name" value="P-loop_NTPase"/>
</dbReference>
<dbReference type="InterPro" id="IPR001650">
    <property type="entry name" value="Helicase_C-like"/>
</dbReference>
<sequence length="442" mass="50843">MEILRGRRLLASELPKGKCDVTEEVQRLPCMRELSKDKIQCLRCGSCFNKKEVEVQNELFTYYYCSACLTLGCVTSHEQFYYLPSQMVKPLKNALQWNGQLSSRQAIVSKKLRDNVEVKKHTLIHAVTGAGKTEMLFEALAYALEKGWRIGLASPRVDVCLELHPRLQQAFPKKEVTLLYGKAEKPDYYTSFVICTTHQLLRFYHHFDLLIIDEVDAFPFKGNKMLAYGANQALAKGGVYVILTATPSRQLLLAEKTGKIERLVLSKRYHGNPLPEPQLVWSWKWAERLNDGKMPANLYAILQKAMSNQRRMLIFMPSVLLAEKLYQLLIKYFKQVRIMVAHSRDPERYDKTMAMREARCDWLITTTILERGVTFRDIDVLVVGANHSVFNTASLVQIAGRVGRHADYPTGNVYFFHDQQTTAIKNARREIKRMNQLEGVEK</sequence>
<dbReference type="SMART" id="SM00487">
    <property type="entry name" value="DEXDc"/>
    <property type="match status" value="1"/>
</dbReference>
<dbReference type="PROSITE" id="PS51194">
    <property type="entry name" value="HELICASE_CTER"/>
    <property type="match status" value="1"/>
</dbReference>
<keyword evidence="2" id="KW-0067">ATP-binding</keyword>
<evidence type="ECO:0000256" key="1">
    <source>
        <dbReference type="ARBA" id="ARBA00022741"/>
    </source>
</evidence>
<evidence type="ECO:0000259" key="4">
    <source>
        <dbReference type="PROSITE" id="PS51192"/>
    </source>
</evidence>
<evidence type="ECO:0000313" key="7">
    <source>
        <dbReference type="Proteomes" id="UP001179600"/>
    </source>
</evidence>
<feature type="domain" description="Helicase C-terminal" evidence="5">
    <location>
        <begin position="301"/>
        <end position="442"/>
    </location>
</feature>
<dbReference type="Pfam" id="PF00271">
    <property type="entry name" value="Helicase_C"/>
    <property type="match status" value="1"/>
</dbReference>
<keyword evidence="3" id="KW-0238">DNA-binding</keyword>
<dbReference type="GO" id="GO:0006270">
    <property type="term" value="P:DNA replication initiation"/>
    <property type="evidence" value="ECO:0007669"/>
    <property type="project" value="TreeGrafter"/>
</dbReference>
<dbReference type="EMBL" id="CP116507">
    <property type="protein sequence ID" value="WCG22458.1"/>
    <property type="molecule type" value="Genomic_DNA"/>
</dbReference>
<dbReference type="RefSeq" id="WP_272163260.1">
    <property type="nucleotide sequence ID" value="NZ_CP116507.1"/>
</dbReference>
<dbReference type="Pfam" id="PF04851">
    <property type="entry name" value="ResIII"/>
    <property type="match status" value="1"/>
</dbReference>
<evidence type="ECO:0000259" key="5">
    <source>
        <dbReference type="PROSITE" id="PS51194"/>
    </source>
</evidence>
<dbReference type="GO" id="GO:0003677">
    <property type="term" value="F:DNA binding"/>
    <property type="evidence" value="ECO:0007669"/>
    <property type="project" value="UniProtKB-KW"/>
</dbReference>
<dbReference type="GO" id="GO:0016787">
    <property type="term" value="F:hydrolase activity"/>
    <property type="evidence" value="ECO:0007669"/>
    <property type="project" value="InterPro"/>
</dbReference>
<evidence type="ECO:0000256" key="2">
    <source>
        <dbReference type="ARBA" id="ARBA00022840"/>
    </source>
</evidence>
<dbReference type="PROSITE" id="PS51192">
    <property type="entry name" value="HELICASE_ATP_BIND_1"/>
    <property type="match status" value="1"/>
</dbReference>
<dbReference type="AlphaFoldDB" id="A0AAF0BCB2"/>
<dbReference type="GO" id="GO:0006302">
    <property type="term" value="P:double-strand break repair"/>
    <property type="evidence" value="ECO:0007669"/>
    <property type="project" value="TreeGrafter"/>
</dbReference>
<keyword evidence="1" id="KW-0547">Nucleotide-binding</keyword>
<organism evidence="6 7">
    <name type="scientific">Vagococcus lutrae</name>
    <dbReference type="NCBI Taxonomy" id="81947"/>
    <lineage>
        <taxon>Bacteria</taxon>
        <taxon>Bacillati</taxon>
        <taxon>Bacillota</taxon>
        <taxon>Bacilli</taxon>
        <taxon>Lactobacillales</taxon>
        <taxon>Enterococcaceae</taxon>
        <taxon>Vagococcus</taxon>
    </lineage>
</organism>
<dbReference type="GO" id="GO:0006310">
    <property type="term" value="P:DNA recombination"/>
    <property type="evidence" value="ECO:0007669"/>
    <property type="project" value="TreeGrafter"/>
</dbReference>
<accession>A0AAF0BCB2</accession>
<proteinExistence type="predicted"/>
<dbReference type="Gene3D" id="3.40.50.300">
    <property type="entry name" value="P-loop containing nucleotide triphosphate hydrolases"/>
    <property type="match status" value="2"/>
</dbReference>
<gene>
    <name evidence="6" type="ORF">PML95_08670</name>
</gene>
<protein>
    <submittedName>
        <fullName evidence="6">Helicase-related protein</fullName>
    </submittedName>
</protein>
<evidence type="ECO:0000256" key="3">
    <source>
        <dbReference type="ARBA" id="ARBA00023125"/>
    </source>
</evidence>
<name>A0AAF0BCB2_9ENTE</name>